<dbReference type="InParanoid" id="C1ED93"/>
<evidence type="ECO:0000313" key="4">
    <source>
        <dbReference type="EMBL" id="ACO65401.1"/>
    </source>
</evidence>
<dbReference type="InterPro" id="IPR029058">
    <property type="entry name" value="AB_hydrolase_fold"/>
</dbReference>
<organism evidence="4 5">
    <name type="scientific">Micromonas commoda (strain RCC299 / NOUM17 / CCMP2709)</name>
    <name type="common">Picoplanktonic green alga</name>
    <dbReference type="NCBI Taxonomy" id="296587"/>
    <lineage>
        <taxon>Eukaryota</taxon>
        <taxon>Viridiplantae</taxon>
        <taxon>Chlorophyta</taxon>
        <taxon>Mamiellophyceae</taxon>
        <taxon>Mamiellales</taxon>
        <taxon>Mamiellaceae</taxon>
        <taxon>Micromonas</taxon>
    </lineage>
</organism>
<dbReference type="KEGG" id="mis:MICPUN_61049"/>
<dbReference type="AlphaFoldDB" id="C1ED93"/>
<dbReference type="CDD" id="cd00519">
    <property type="entry name" value="Lipase_3"/>
    <property type="match status" value="1"/>
</dbReference>
<proteinExistence type="predicted"/>
<keyword evidence="2" id="KW-0812">Transmembrane</keyword>
<dbReference type="GO" id="GO:0006629">
    <property type="term" value="P:lipid metabolic process"/>
    <property type="evidence" value="ECO:0007669"/>
    <property type="project" value="InterPro"/>
</dbReference>
<feature type="compositionally biased region" description="Pro residues" evidence="1">
    <location>
        <begin position="486"/>
        <end position="500"/>
    </location>
</feature>
<dbReference type="Gene3D" id="3.40.50.1820">
    <property type="entry name" value="alpha/beta hydrolase"/>
    <property type="match status" value="1"/>
</dbReference>
<name>C1ED93_MICCC</name>
<dbReference type="GeneID" id="8246318"/>
<feature type="region of interest" description="Disordered" evidence="1">
    <location>
        <begin position="16"/>
        <end position="54"/>
    </location>
</feature>
<gene>
    <name evidence="4" type="ORF">MICPUN_61049</name>
</gene>
<sequence length="533" mass="58272">MSSKEDLESEVQRLLAMNTKTVDSKTESVKSPLKKENKKKGKSGAGDEKTPLLNDGGEKKGWGISCGNPFTGCFSACSGCVSSIQAVLGVYGSWIAGVVLVVLAVYLCLTFLIVPSGGGSTKVKLAFEKDPATQWAAMASAAYRPIDSIADWTCEPCQSADVKPRDVITQTIPEADGLFYTSVVKTDSHPKGVLVLVLRGTMLESAATWTSDLDFFYTKTKGIGENTDGKFGHKASVSWLPKELDVHPGFFKLYEMYQKKVIRLMAESTFILKNQEFPVIVVGHSLGGALATYAAYDLYASGFNVQEVWTFGSPRVGSEEFASAYANVLGHRTWRVVNNNDKIPHVPHYPMYHHVPAELWCKSDNGSCNKYEHGDGTGEDWSLSGHYHFAGMPIKSLVDHNRAMGIPFDGAPKFQEDALLTTFKSGAFTASFDIIAGPFPDECAARDDKDKCEKAKKEFTDTKQRAIDWATTNEQNALKKIMYVAPPHPPPPSPPSPPPGQLTFDGVKPGFEPELEDAVNKFGDDIQGAERRR</sequence>
<dbReference type="OrthoDB" id="438440at2759"/>
<protein>
    <recommendedName>
        <fullName evidence="3">Fungal lipase-type domain-containing protein</fullName>
    </recommendedName>
</protein>
<dbReference type="InterPro" id="IPR002921">
    <property type="entry name" value="Fungal_lipase-type"/>
</dbReference>
<feature type="region of interest" description="Disordered" evidence="1">
    <location>
        <begin position="483"/>
        <end position="512"/>
    </location>
</feature>
<evidence type="ECO:0000256" key="2">
    <source>
        <dbReference type="SAM" id="Phobius"/>
    </source>
</evidence>
<evidence type="ECO:0000256" key="1">
    <source>
        <dbReference type="SAM" id="MobiDB-lite"/>
    </source>
</evidence>
<dbReference type="SUPFAM" id="SSF53474">
    <property type="entry name" value="alpha/beta-Hydrolases"/>
    <property type="match status" value="1"/>
</dbReference>
<keyword evidence="2" id="KW-0472">Membrane</keyword>
<dbReference type="EMBL" id="CP001329">
    <property type="protein sequence ID" value="ACO65401.1"/>
    <property type="molecule type" value="Genomic_DNA"/>
</dbReference>
<dbReference type="Pfam" id="PF01764">
    <property type="entry name" value="Lipase_3"/>
    <property type="match status" value="1"/>
</dbReference>
<reference evidence="4 5" key="1">
    <citation type="journal article" date="2009" name="Science">
        <title>Green evolution and dynamic adaptations revealed by genomes of the marine picoeukaryotes Micromonas.</title>
        <authorList>
            <person name="Worden A.Z."/>
            <person name="Lee J.H."/>
            <person name="Mock T."/>
            <person name="Rouze P."/>
            <person name="Simmons M.P."/>
            <person name="Aerts A.L."/>
            <person name="Allen A.E."/>
            <person name="Cuvelier M.L."/>
            <person name="Derelle E."/>
            <person name="Everett M.V."/>
            <person name="Foulon E."/>
            <person name="Grimwood J."/>
            <person name="Gundlach H."/>
            <person name="Henrissat B."/>
            <person name="Napoli C."/>
            <person name="McDonald S.M."/>
            <person name="Parker M.S."/>
            <person name="Rombauts S."/>
            <person name="Salamov A."/>
            <person name="Von Dassow P."/>
            <person name="Badger J.H."/>
            <person name="Coutinho P.M."/>
            <person name="Demir E."/>
            <person name="Dubchak I."/>
            <person name="Gentemann C."/>
            <person name="Eikrem W."/>
            <person name="Gready J.E."/>
            <person name="John U."/>
            <person name="Lanier W."/>
            <person name="Lindquist E.A."/>
            <person name="Lucas S."/>
            <person name="Mayer K.F."/>
            <person name="Moreau H."/>
            <person name="Not F."/>
            <person name="Otillar R."/>
            <person name="Panaud O."/>
            <person name="Pangilinan J."/>
            <person name="Paulsen I."/>
            <person name="Piegu B."/>
            <person name="Poliakov A."/>
            <person name="Robbens S."/>
            <person name="Schmutz J."/>
            <person name="Toulza E."/>
            <person name="Wyss T."/>
            <person name="Zelensky A."/>
            <person name="Zhou K."/>
            <person name="Armbrust E.V."/>
            <person name="Bhattacharya D."/>
            <person name="Goodenough U.W."/>
            <person name="Van de Peer Y."/>
            <person name="Grigoriev I.V."/>
        </authorList>
    </citation>
    <scope>NUCLEOTIDE SEQUENCE [LARGE SCALE GENOMIC DNA]</scope>
    <source>
        <strain evidence="5">RCC299 / NOUM17</strain>
    </source>
</reference>
<feature type="domain" description="Fungal lipase-type" evidence="3">
    <location>
        <begin position="195"/>
        <end position="348"/>
    </location>
</feature>
<dbReference type="PANTHER" id="PTHR45856:SF24">
    <property type="entry name" value="FUNGAL LIPASE-LIKE DOMAIN-CONTAINING PROTEIN"/>
    <property type="match status" value="1"/>
</dbReference>
<feature type="compositionally biased region" description="Basic and acidic residues" evidence="1">
    <location>
        <begin position="45"/>
        <end position="54"/>
    </location>
</feature>
<dbReference type="InterPro" id="IPR051218">
    <property type="entry name" value="Sec_MonoDiacylglyc_Lipase"/>
</dbReference>
<keyword evidence="5" id="KW-1185">Reference proteome</keyword>
<evidence type="ECO:0000259" key="3">
    <source>
        <dbReference type="Pfam" id="PF01764"/>
    </source>
</evidence>
<evidence type="ECO:0000313" key="5">
    <source>
        <dbReference type="Proteomes" id="UP000002009"/>
    </source>
</evidence>
<dbReference type="Proteomes" id="UP000002009">
    <property type="component" value="Chromosome 9"/>
</dbReference>
<dbReference type="PANTHER" id="PTHR45856">
    <property type="entry name" value="ALPHA/BETA-HYDROLASES SUPERFAMILY PROTEIN"/>
    <property type="match status" value="1"/>
</dbReference>
<accession>C1ED93</accession>
<keyword evidence="2" id="KW-1133">Transmembrane helix</keyword>
<dbReference type="eggNOG" id="KOG4569">
    <property type="taxonomic scope" value="Eukaryota"/>
</dbReference>
<feature type="transmembrane region" description="Helical" evidence="2">
    <location>
        <begin position="91"/>
        <end position="114"/>
    </location>
</feature>
<dbReference type="RefSeq" id="XP_002504143.1">
    <property type="nucleotide sequence ID" value="XM_002504097.1"/>
</dbReference>